<dbReference type="EMBL" id="JAERRJ010000005">
    <property type="protein sequence ID" value="MBL1075580.1"/>
    <property type="molecule type" value="Genomic_DNA"/>
</dbReference>
<sequence>MSKEIDRQRARTALETIKEQPVIAAIAALPVLAVVIVVGVVTNWFLAFLLLVAFGGFIAWKGKLFG</sequence>
<feature type="transmembrane region" description="Helical" evidence="1">
    <location>
        <begin position="44"/>
        <end position="60"/>
    </location>
</feature>
<keyword evidence="1" id="KW-0472">Membrane</keyword>
<feature type="transmembrane region" description="Helical" evidence="1">
    <location>
        <begin position="21"/>
        <end position="38"/>
    </location>
</feature>
<gene>
    <name evidence="2" type="ORF">JK358_14365</name>
</gene>
<reference evidence="2 3" key="1">
    <citation type="submission" date="2021-01" db="EMBL/GenBank/DDBJ databases">
        <title>WGS of actinomycetes isolated from Thailand.</title>
        <authorList>
            <person name="Thawai C."/>
        </authorList>
    </citation>
    <scope>NUCLEOTIDE SEQUENCE [LARGE SCALE GENOMIC DNA]</scope>
    <source>
        <strain evidence="2 3">LPG 2</strain>
    </source>
</reference>
<evidence type="ECO:0000256" key="1">
    <source>
        <dbReference type="SAM" id="Phobius"/>
    </source>
</evidence>
<keyword evidence="3" id="KW-1185">Reference proteome</keyword>
<protein>
    <submittedName>
        <fullName evidence="2">Uncharacterized protein</fullName>
    </submittedName>
</protein>
<proteinExistence type="predicted"/>
<evidence type="ECO:0000313" key="2">
    <source>
        <dbReference type="EMBL" id="MBL1075580.1"/>
    </source>
</evidence>
<dbReference type="RefSeq" id="WP_201947772.1">
    <property type="nucleotide sequence ID" value="NZ_JAERRJ010000005.1"/>
</dbReference>
<keyword evidence="1" id="KW-1133">Transmembrane helix</keyword>
<dbReference type="Proteomes" id="UP000602198">
    <property type="component" value="Unassembled WGS sequence"/>
</dbReference>
<keyword evidence="1" id="KW-0812">Transmembrane</keyword>
<evidence type="ECO:0000313" key="3">
    <source>
        <dbReference type="Proteomes" id="UP000602198"/>
    </source>
</evidence>
<comment type="caution">
    <text evidence="2">The sequence shown here is derived from an EMBL/GenBank/DDBJ whole genome shotgun (WGS) entry which is preliminary data.</text>
</comment>
<name>A0ABS1M5Y2_9NOCA</name>
<accession>A0ABS1M5Y2</accession>
<organism evidence="2 3">
    <name type="scientific">Nocardia acididurans</name>
    <dbReference type="NCBI Taxonomy" id="2802282"/>
    <lineage>
        <taxon>Bacteria</taxon>
        <taxon>Bacillati</taxon>
        <taxon>Actinomycetota</taxon>
        <taxon>Actinomycetes</taxon>
        <taxon>Mycobacteriales</taxon>
        <taxon>Nocardiaceae</taxon>
        <taxon>Nocardia</taxon>
    </lineage>
</organism>